<organism evidence="1 2">
    <name type="scientific">Arachidicoccus rhizosphaerae</name>
    <dbReference type="NCBI Taxonomy" id="551991"/>
    <lineage>
        <taxon>Bacteria</taxon>
        <taxon>Pseudomonadati</taxon>
        <taxon>Bacteroidota</taxon>
        <taxon>Chitinophagia</taxon>
        <taxon>Chitinophagales</taxon>
        <taxon>Chitinophagaceae</taxon>
        <taxon>Arachidicoccus</taxon>
    </lineage>
</organism>
<dbReference type="Proteomes" id="UP000199041">
    <property type="component" value="Unassembled WGS sequence"/>
</dbReference>
<protein>
    <submittedName>
        <fullName evidence="1">Uncharacterized protein</fullName>
    </submittedName>
</protein>
<dbReference type="AlphaFoldDB" id="A0A1H3YU61"/>
<keyword evidence="2" id="KW-1185">Reference proteome</keyword>
<dbReference type="OrthoDB" id="771660at2"/>
<gene>
    <name evidence="1" type="ORF">SAMN05192529_10949</name>
</gene>
<name>A0A1H3YU61_9BACT</name>
<evidence type="ECO:0000313" key="2">
    <source>
        <dbReference type="Proteomes" id="UP000199041"/>
    </source>
</evidence>
<reference evidence="1 2" key="1">
    <citation type="submission" date="2016-10" db="EMBL/GenBank/DDBJ databases">
        <authorList>
            <person name="de Groot N.N."/>
        </authorList>
    </citation>
    <scope>NUCLEOTIDE SEQUENCE [LARGE SCALE GENOMIC DNA]</scope>
    <source>
        <strain evidence="1 2">Vu-144</strain>
    </source>
</reference>
<proteinExistence type="predicted"/>
<dbReference type="EMBL" id="FNQY01000009">
    <property type="protein sequence ID" value="SEA14947.1"/>
    <property type="molecule type" value="Genomic_DNA"/>
</dbReference>
<evidence type="ECO:0000313" key="1">
    <source>
        <dbReference type="EMBL" id="SEA14947.1"/>
    </source>
</evidence>
<dbReference type="RefSeq" id="WP_091397017.1">
    <property type="nucleotide sequence ID" value="NZ_FNQY01000009.1"/>
</dbReference>
<dbReference type="STRING" id="551991.SAMN05192529_10949"/>
<accession>A0A1H3YU61</accession>
<sequence length="177" mass="20202">MRLRELKVLIARRLVGHLPVINICGQPFFVDIRAQQLRSVADYGKYLPFYLMHPDPMTHGRRFLYDPKAIELYAPLDSDFGVPDTLVLVHLPFELMMDPIGVAKMNGYDMDLALKMYPLQKELKAIVTELDTDTTFYFIQLFTAKVSPGGFAGERDCCQKEGRNGKVACCHHCGRQF</sequence>